<evidence type="ECO:0000256" key="7">
    <source>
        <dbReference type="ARBA" id="ARBA00022475"/>
    </source>
</evidence>
<evidence type="ECO:0000256" key="12">
    <source>
        <dbReference type="ARBA" id="ARBA00022989"/>
    </source>
</evidence>
<proteinExistence type="inferred from homology"/>
<evidence type="ECO:0000256" key="15">
    <source>
        <dbReference type="ARBA" id="ARBA00032605"/>
    </source>
</evidence>
<evidence type="ECO:0000313" key="20">
    <source>
        <dbReference type="EMBL" id="MED4400753.1"/>
    </source>
</evidence>
<evidence type="ECO:0000256" key="9">
    <source>
        <dbReference type="ARBA" id="ARBA00022679"/>
    </source>
</evidence>
<dbReference type="Proteomes" id="UP001342826">
    <property type="component" value="Unassembled WGS sequence"/>
</dbReference>
<keyword evidence="8 19" id="KW-0169">Cobalamin biosynthesis</keyword>
<dbReference type="EC" id="2.7.8.26" evidence="5 19"/>
<feature type="transmembrane region" description="Helical" evidence="19">
    <location>
        <begin position="112"/>
        <end position="130"/>
    </location>
</feature>
<dbReference type="GO" id="GO:0051073">
    <property type="term" value="F:adenosylcobinamide-GDP ribazoletransferase activity"/>
    <property type="evidence" value="ECO:0007669"/>
    <property type="project" value="UniProtKB-EC"/>
</dbReference>
<keyword evidence="11 19" id="KW-0460">Magnesium</keyword>
<evidence type="ECO:0000256" key="19">
    <source>
        <dbReference type="HAMAP-Rule" id="MF_00719"/>
    </source>
</evidence>
<protein>
    <recommendedName>
        <fullName evidence="6 19">Adenosylcobinamide-GDP ribazoletransferase</fullName>
        <ecNumber evidence="5 19">2.7.8.26</ecNumber>
    </recommendedName>
    <alternativeName>
        <fullName evidence="16 19">Cobalamin synthase</fullName>
    </alternativeName>
    <alternativeName>
        <fullName evidence="15 19">Cobalamin-5'-phosphate synthase</fullName>
    </alternativeName>
</protein>
<keyword evidence="12 19" id="KW-1133">Transmembrane helix</keyword>
<evidence type="ECO:0000256" key="10">
    <source>
        <dbReference type="ARBA" id="ARBA00022692"/>
    </source>
</evidence>
<evidence type="ECO:0000256" key="1">
    <source>
        <dbReference type="ARBA" id="ARBA00001946"/>
    </source>
</evidence>
<sequence length="254" mass="29088">MKKIIDGFLLAIQFLTVIPYNKEVLFDEDRSRWTVKSFPAVGLISGLFVTLLYVLLVNFTNISSLFLTFFLLFIYLAFSGFLHLDGWMDCSDAFFSYQNKEKRVEIMSDSRVGAFAVISLVFLLGFRFLFMYESLLSSSFHFIFLLFIPIVSRFGLGVFLMKTPLAKQSGMAFAFKKGLSKADFYFYIIAFIIFVFIFSLFSTSFIILSVASLLFLFFSKSFVIKHFGGITGDTLGAYVEGKETFLWGIIWLLL</sequence>
<gene>
    <name evidence="19" type="primary">cobS</name>
    <name evidence="20" type="ORF">P9271_05340</name>
</gene>
<keyword evidence="21" id="KW-1185">Reference proteome</keyword>
<dbReference type="Pfam" id="PF02654">
    <property type="entry name" value="CobS"/>
    <property type="match status" value="1"/>
</dbReference>
<name>A0ABU6NVV3_9BACI</name>
<evidence type="ECO:0000256" key="6">
    <source>
        <dbReference type="ARBA" id="ARBA00015850"/>
    </source>
</evidence>
<evidence type="ECO:0000256" key="2">
    <source>
        <dbReference type="ARBA" id="ARBA00004651"/>
    </source>
</evidence>
<keyword evidence="9 19" id="KW-0808">Transferase</keyword>
<evidence type="ECO:0000256" key="3">
    <source>
        <dbReference type="ARBA" id="ARBA00004663"/>
    </source>
</evidence>
<comment type="subcellular location">
    <subcellularLocation>
        <location evidence="2 19">Cell membrane</location>
        <topology evidence="2 19">Multi-pass membrane protein</topology>
    </subcellularLocation>
</comment>
<evidence type="ECO:0000256" key="8">
    <source>
        <dbReference type="ARBA" id="ARBA00022573"/>
    </source>
</evidence>
<reference evidence="20 21" key="1">
    <citation type="submission" date="2023-03" db="EMBL/GenBank/DDBJ databases">
        <title>Bacillus Genome Sequencing.</title>
        <authorList>
            <person name="Dunlap C."/>
        </authorList>
    </citation>
    <scope>NUCLEOTIDE SEQUENCE [LARGE SCALE GENOMIC DNA]</scope>
    <source>
        <strain evidence="20 21">NRS-1717</strain>
    </source>
</reference>
<feature type="transmembrane region" description="Helical" evidence="19">
    <location>
        <begin position="184"/>
        <end position="217"/>
    </location>
</feature>
<dbReference type="RefSeq" id="WP_066226279.1">
    <property type="nucleotide sequence ID" value="NZ_JARTFQ010000005.1"/>
</dbReference>
<dbReference type="PANTHER" id="PTHR34148">
    <property type="entry name" value="ADENOSYLCOBINAMIDE-GDP RIBAZOLETRANSFERASE"/>
    <property type="match status" value="1"/>
</dbReference>
<evidence type="ECO:0000256" key="11">
    <source>
        <dbReference type="ARBA" id="ARBA00022842"/>
    </source>
</evidence>
<keyword evidence="13 19" id="KW-0472">Membrane</keyword>
<dbReference type="GeneID" id="301140004"/>
<evidence type="ECO:0000256" key="14">
    <source>
        <dbReference type="ARBA" id="ARBA00025228"/>
    </source>
</evidence>
<dbReference type="InterPro" id="IPR003805">
    <property type="entry name" value="CobS"/>
</dbReference>
<comment type="similarity">
    <text evidence="4 19">Belongs to the CobS family.</text>
</comment>
<comment type="catalytic activity">
    <reaction evidence="18 19">
        <text>alpha-ribazole 5'-phosphate + adenosylcob(III)inamide-GDP = adenosylcob(III)alamin 5'-phosphate + GMP + H(+)</text>
        <dbReference type="Rhea" id="RHEA:23560"/>
        <dbReference type="ChEBI" id="CHEBI:15378"/>
        <dbReference type="ChEBI" id="CHEBI:57918"/>
        <dbReference type="ChEBI" id="CHEBI:58115"/>
        <dbReference type="ChEBI" id="CHEBI:60487"/>
        <dbReference type="ChEBI" id="CHEBI:60493"/>
        <dbReference type="EC" id="2.7.8.26"/>
    </reaction>
</comment>
<dbReference type="PANTHER" id="PTHR34148:SF1">
    <property type="entry name" value="ADENOSYLCOBINAMIDE-GDP RIBAZOLETRANSFERASE"/>
    <property type="match status" value="1"/>
</dbReference>
<comment type="cofactor">
    <cofactor evidence="1 19">
        <name>Mg(2+)</name>
        <dbReference type="ChEBI" id="CHEBI:18420"/>
    </cofactor>
</comment>
<evidence type="ECO:0000256" key="13">
    <source>
        <dbReference type="ARBA" id="ARBA00023136"/>
    </source>
</evidence>
<organism evidence="20 21">
    <name type="scientific">Metabacillus fastidiosus</name>
    <dbReference type="NCBI Taxonomy" id="1458"/>
    <lineage>
        <taxon>Bacteria</taxon>
        <taxon>Bacillati</taxon>
        <taxon>Bacillota</taxon>
        <taxon>Bacilli</taxon>
        <taxon>Bacillales</taxon>
        <taxon>Bacillaceae</taxon>
        <taxon>Metabacillus</taxon>
    </lineage>
</organism>
<comment type="pathway">
    <text evidence="3 19">Cofactor biosynthesis; adenosylcobalamin biosynthesis; adenosylcobalamin from cob(II)yrinate a,c-diamide: step 7/7.</text>
</comment>
<evidence type="ECO:0000256" key="16">
    <source>
        <dbReference type="ARBA" id="ARBA00032853"/>
    </source>
</evidence>
<evidence type="ECO:0000256" key="5">
    <source>
        <dbReference type="ARBA" id="ARBA00013200"/>
    </source>
</evidence>
<comment type="function">
    <text evidence="14 19">Joins adenosylcobinamide-GDP and alpha-ribazole to generate adenosylcobalamin (Ado-cobalamin). Also synthesizes adenosylcobalamin 5'-phosphate from adenosylcobinamide-GDP and alpha-ribazole 5'-phosphate.</text>
</comment>
<dbReference type="EMBL" id="JARTFS010000005">
    <property type="protein sequence ID" value="MED4400753.1"/>
    <property type="molecule type" value="Genomic_DNA"/>
</dbReference>
<evidence type="ECO:0000313" key="21">
    <source>
        <dbReference type="Proteomes" id="UP001342826"/>
    </source>
</evidence>
<keyword evidence="10 19" id="KW-0812">Transmembrane</keyword>
<evidence type="ECO:0000256" key="4">
    <source>
        <dbReference type="ARBA" id="ARBA00010561"/>
    </source>
</evidence>
<evidence type="ECO:0000256" key="18">
    <source>
        <dbReference type="ARBA" id="ARBA00049504"/>
    </source>
</evidence>
<evidence type="ECO:0000256" key="17">
    <source>
        <dbReference type="ARBA" id="ARBA00048623"/>
    </source>
</evidence>
<dbReference type="HAMAP" id="MF_00719">
    <property type="entry name" value="CobS"/>
    <property type="match status" value="1"/>
</dbReference>
<feature type="transmembrane region" description="Helical" evidence="19">
    <location>
        <begin position="38"/>
        <end position="57"/>
    </location>
</feature>
<feature type="transmembrane region" description="Helical" evidence="19">
    <location>
        <begin position="64"/>
        <end position="84"/>
    </location>
</feature>
<feature type="transmembrane region" description="Helical" evidence="19">
    <location>
        <begin position="142"/>
        <end position="161"/>
    </location>
</feature>
<keyword evidence="7 19" id="KW-1003">Cell membrane</keyword>
<accession>A0ABU6NVV3</accession>
<comment type="catalytic activity">
    <reaction evidence="17 19">
        <text>alpha-ribazole + adenosylcob(III)inamide-GDP = adenosylcob(III)alamin + GMP + H(+)</text>
        <dbReference type="Rhea" id="RHEA:16049"/>
        <dbReference type="ChEBI" id="CHEBI:10329"/>
        <dbReference type="ChEBI" id="CHEBI:15378"/>
        <dbReference type="ChEBI" id="CHEBI:18408"/>
        <dbReference type="ChEBI" id="CHEBI:58115"/>
        <dbReference type="ChEBI" id="CHEBI:60487"/>
        <dbReference type="EC" id="2.7.8.26"/>
    </reaction>
</comment>
<comment type="caution">
    <text evidence="20">The sequence shown here is derived from an EMBL/GenBank/DDBJ whole genome shotgun (WGS) entry which is preliminary data.</text>
</comment>